<sequence length="99" mass="11071">MKRKGLEGLVVGMGVGMYTNFGFTFELLCYNFQLNFSLTSPSIDPRKATMLTSKQRALNVLSKTPLVVQTSIFFWTMYISTGKYMAKGQKLKVPSTPST</sequence>
<organism evidence="1">
    <name type="scientific">Opuntia streptacantha</name>
    <name type="common">Prickly pear cactus</name>
    <name type="synonym">Opuntia cardona</name>
    <dbReference type="NCBI Taxonomy" id="393608"/>
    <lineage>
        <taxon>Eukaryota</taxon>
        <taxon>Viridiplantae</taxon>
        <taxon>Streptophyta</taxon>
        <taxon>Embryophyta</taxon>
        <taxon>Tracheophyta</taxon>
        <taxon>Spermatophyta</taxon>
        <taxon>Magnoliopsida</taxon>
        <taxon>eudicotyledons</taxon>
        <taxon>Gunneridae</taxon>
        <taxon>Pentapetalae</taxon>
        <taxon>Caryophyllales</taxon>
        <taxon>Cactineae</taxon>
        <taxon>Cactaceae</taxon>
        <taxon>Opuntioideae</taxon>
        <taxon>Opuntia</taxon>
    </lineage>
</organism>
<dbReference type="EMBL" id="GISG01066455">
    <property type="protein sequence ID" value="MBA4628553.1"/>
    <property type="molecule type" value="Transcribed_RNA"/>
</dbReference>
<dbReference type="AlphaFoldDB" id="A0A7C8YXM1"/>
<reference evidence="1" key="1">
    <citation type="journal article" date="2013" name="J. Plant Res.">
        <title>Effect of fungi and light on seed germination of three Opuntia species from semiarid lands of central Mexico.</title>
        <authorList>
            <person name="Delgado-Sanchez P."/>
            <person name="Jimenez-Bremont J.F."/>
            <person name="Guerrero-Gonzalez Mde L."/>
            <person name="Flores J."/>
        </authorList>
    </citation>
    <scope>NUCLEOTIDE SEQUENCE</scope>
    <source>
        <tissue evidence="1">Cladode</tissue>
    </source>
</reference>
<proteinExistence type="predicted"/>
<protein>
    <submittedName>
        <fullName evidence="1">Uncharacterized protein</fullName>
    </submittedName>
</protein>
<reference evidence="1" key="2">
    <citation type="submission" date="2020-07" db="EMBL/GenBank/DDBJ databases">
        <authorList>
            <person name="Vera ALvarez R."/>
            <person name="Arias-Moreno D.M."/>
            <person name="Jimenez-Jacinto V."/>
            <person name="Jimenez-Bremont J.F."/>
            <person name="Swaminathan K."/>
            <person name="Moose S.P."/>
            <person name="Guerrero-Gonzalez M.L."/>
            <person name="Marino-Ramirez L."/>
            <person name="Landsman D."/>
            <person name="Rodriguez-Kessler M."/>
            <person name="Delgado-Sanchez P."/>
        </authorList>
    </citation>
    <scope>NUCLEOTIDE SEQUENCE</scope>
    <source>
        <tissue evidence="1">Cladode</tissue>
    </source>
</reference>
<name>A0A7C8YXM1_OPUST</name>
<accession>A0A7C8YXM1</accession>
<evidence type="ECO:0000313" key="1">
    <source>
        <dbReference type="EMBL" id="MBA4628553.1"/>
    </source>
</evidence>